<dbReference type="Gene3D" id="1.20.1250.20">
    <property type="entry name" value="MFS general substrate transporter like domains"/>
    <property type="match status" value="2"/>
</dbReference>
<dbReference type="GO" id="GO:0022857">
    <property type="term" value="F:transmembrane transporter activity"/>
    <property type="evidence" value="ECO:0007669"/>
    <property type="project" value="InterPro"/>
</dbReference>
<keyword evidence="2" id="KW-0813">Transport</keyword>
<keyword evidence="4 6" id="KW-1133">Transmembrane helix</keyword>
<feature type="transmembrane region" description="Helical" evidence="6">
    <location>
        <begin position="54"/>
        <end position="71"/>
    </location>
</feature>
<protein>
    <recommendedName>
        <fullName evidence="7">Major facilitator superfamily (MFS) profile domain-containing protein</fullName>
    </recommendedName>
</protein>
<feature type="transmembrane region" description="Helical" evidence="6">
    <location>
        <begin position="150"/>
        <end position="173"/>
    </location>
</feature>
<feature type="transmembrane region" description="Helical" evidence="6">
    <location>
        <begin position="185"/>
        <end position="206"/>
    </location>
</feature>
<evidence type="ECO:0000313" key="9">
    <source>
        <dbReference type="Proteomes" id="UP000812966"/>
    </source>
</evidence>
<accession>A0A8K0NPQ6</accession>
<name>A0A8K0NPQ6_9TREE</name>
<dbReference type="Proteomes" id="UP000812966">
    <property type="component" value="Unassembled WGS sequence"/>
</dbReference>
<keyword evidence="5 6" id="KW-0472">Membrane</keyword>
<dbReference type="OrthoDB" id="2985014at2759"/>
<gene>
    <name evidence="8" type="ORF">FFLO_04635</name>
</gene>
<evidence type="ECO:0000256" key="6">
    <source>
        <dbReference type="SAM" id="Phobius"/>
    </source>
</evidence>
<feature type="transmembrane region" description="Helical" evidence="6">
    <location>
        <begin position="441"/>
        <end position="464"/>
    </location>
</feature>
<dbReference type="Pfam" id="PF07690">
    <property type="entry name" value="MFS_1"/>
    <property type="match status" value="1"/>
</dbReference>
<feature type="transmembrane region" description="Helical" evidence="6">
    <location>
        <begin position="124"/>
        <end position="144"/>
    </location>
</feature>
<evidence type="ECO:0000256" key="4">
    <source>
        <dbReference type="ARBA" id="ARBA00022989"/>
    </source>
</evidence>
<dbReference type="GO" id="GO:0016020">
    <property type="term" value="C:membrane"/>
    <property type="evidence" value="ECO:0007669"/>
    <property type="project" value="UniProtKB-SubCell"/>
</dbReference>
<feature type="transmembrane region" description="Helical" evidence="6">
    <location>
        <begin position="322"/>
        <end position="342"/>
    </location>
</feature>
<evidence type="ECO:0000313" key="8">
    <source>
        <dbReference type="EMBL" id="KAG7531024.1"/>
    </source>
</evidence>
<reference evidence="8" key="1">
    <citation type="submission" date="2020-04" db="EMBL/GenBank/DDBJ databases">
        <title>Analysis of mating type loci in Filobasidium floriforme.</title>
        <authorList>
            <person name="Nowrousian M."/>
        </authorList>
    </citation>
    <scope>NUCLEOTIDE SEQUENCE</scope>
    <source>
        <strain evidence="8">CBS 6242</strain>
    </source>
</reference>
<evidence type="ECO:0000259" key="7">
    <source>
        <dbReference type="PROSITE" id="PS50850"/>
    </source>
</evidence>
<evidence type="ECO:0000256" key="2">
    <source>
        <dbReference type="ARBA" id="ARBA00022448"/>
    </source>
</evidence>
<evidence type="ECO:0000256" key="1">
    <source>
        <dbReference type="ARBA" id="ARBA00004141"/>
    </source>
</evidence>
<dbReference type="PANTHER" id="PTHR43791">
    <property type="entry name" value="PERMEASE-RELATED"/>
    <property type="match status" value="1"/>
</dbReference>
<dbReference type="FunFam" id="1.20.1250.20:FF:000057">
    <property type="entry name" value="MFS general substrate transporter"/>
    <property type="match status" value="1"/>
</dbReference>
<dbReference type="PANTHER" id="PTHR43791:SF23">
    <property type="entry name" value="MAJOR FACILITATOR SUPERFAMILY (MFS) PROFILE DOMAIN-CONTAINING PROTEIN"/>
    <property type="match status" value="1"/>
</dbReference>
<dbReference type="SUPFAM" id="SSF103473">
    <property type="entry name" value="MFS general substrate transporter"/>
    <property type="match status" value="1"/>
</dbReference>
<keyword evidence="9" id="KW-1185">Reference proteome</keyword>
<comment type="caution">
    <text evidence="8">The sequence shown here is derived from an EMBL/GenBank/DDBJ whole genome shotgun (WGS) entry which is preliminary data.</text>
</comment>
<sequence length="502" mass="55599">MGIHEDKHELADATLEGTVQVLEAPVESDRLPESLRGLSRDELELATKKLRRKMDLTILPIIGILYLLNYIDRQNLAAAKLQGIMEDLNLTTQEFATAISILFVGYLPFQIPSNLIISRIPRPGLYITTACMIWGAISASTAAVKNYNQLLAVRICLGVVESVFFPGAVYYLSAWYPKAELGKRLAGLYIAQQFGNAFGGLFAAAVLSLDGAHGIAGWQWLFIIEGSATVGIGAICAFLMPEYPHNAKFLTPIQRDLAVWRIESESGAAEGTVEPSTWQPFLAALKDPKIWMLIFMNMMSQCQGSIANFFPSIVQSLGYNRTISLLLTAPPYVLAGGVYYMISWYSDRKNTVYPIILVLISIATTTYLIPMATTNVGARYFAMMIMPFASVGPQILLYKTINLHIARPTTKRAAATALVNSIGGTSNIWMSYLYIGAPRYFPAFGTLIGCAAIFAGTITFYRWFVHNENKKLASGDYEQLRSVKRGGVTEEMIELGWRYEMY</sequence>
<dbReference type="EMBL" id="JABELV010000101">
    <property type="protein sequence ID" value="KAG7531024.1"/>
    <property type="molecule type" value="Genomic_DNA"/>
</dbReference>
<feature type="transmembrane region" description="Helical" evidence="6">
    <location>
        <begin position="413"/>
        <end position="435"/>
    </location>
</feature>
<feature type="transmembrane region" description="Helical" evidence="6">
    <location>
        <begin position="218"/>
        <end position="240"/>
    </location>
</feature>
<evidence type="ECO:0000256" key="3">
    <source>
        <dbReference type="ARBA" id="ARBA00022692"/>
    </source>
</evidence>
<dbReference type="InterPro" id="IPR011701">
    <property type="entry name" value="MFS"/>
</dbReference>
<feature type="transmembrane region" description="Helical" evidence="6">
    <location>
        <begin position="290"/>
        <end position="310"/>
    </location>
</feature>
<dbReference type="InterPro" id="IPR020846">
    <property type="entry name" value="MFS_dom"/>
</dbReference>
<comment type="subcellular location">
    <subcellularLocation>
        <location evidence="1">Membrane</location>
        <topology evidence="1">Multi-pass membrane protein</topology>
    </subcellularLocation>
</comment>
<dbReference type="InterPro" id="IPR036259">
    <property type="entry name" value="MFS_trans_sf"/>
</dbReference>
<proteinExistence type="predicted"/>
<feature type="domain" description="Major facilitator superfamily (MFS) profile" evidence="7">
    <location>
        <begin position="58"/>
        <end position="470"/>
    </location>
</feature>
<feature type="transmembrane region" description="Helical" evidence="6">
    <location>
        <begin position="351"/>
        <end position="369"/>
    </location>
</feature>
<feature type="transmembrane region" description="Helical" evidence="6">
    <location>
        <begin position="95"/>
        <end position="117"/>
    </location>
</feature>
<organism evidence="8 9">
    <name type="scientific">Filobasidium floriforme</name>
    <dbReference type="NCBI Taxonomy" id="5210"/>
    <lineage>
        <taxon>Eukaryota</taxon>
        <taxon>Fungi</taxon>
        <taxon>Dikarya</taxon>
        <taxon>Basidiomycota</taxon>
        <taxon>Agaricomycotina</taxon>
        <taxon>Tremellomycetes</taxon>
        <taxon>Filobasidiales</taxon>
        <taxon>Filobasidiaceae</taxon>
        <taxon>Filobasidium</taxon>
    </lineage>
</organism>
<keyword evidence="3 6" id="KW-0812">Transmembrane</keyword>
<dbReference type="PROSITE" id="PS50850">
    <property type="entry name" value="MFS"/>
    <property type="match status" value="1"/>
</dbReference>
<evidence type="ECO:0000256" key="5">
    <source>
        <dbReference type="ARBA" id="ARBA00023136"/>
    </source>
</evidence>
<feature type="transmembrane region" description="Helical" evidence="6">
    <location>
        <begin position="381"/>
        <end position="401"/>
    </location>
</feature>
<dbReference type="AlphaFoldDB" id="A0A8K0NPQ6"/>